<dbReference type="AlphaFoldDB" id="A0A1A8MLV5"/>
<reference evidence="1" key="2">
    <citation type="submission" date="2016-06" db="EMBL/GenBank/DDBJ databases">
        <title>The genome of a short-lived fish provides insights into sex chromosome evolution and the genetic control of aging.</title>
        <authorList>
            <person name="Reichwald K."/>
            <person name="Felder M."/>
            <person name="Petzold A."/>
            <person name="Koch P."/>
            <person name="Groth M."/>
            <person name="Platzer M."/>
        </authorList>
    </citation>
    <scope>NUCLEOTIDE SEQUENCE</scope>
    <source>
        <tissue evidence="1">Brain</tissue>
    </source>
</reference>
<name>A0A1A8MLV5_9TELE</name>
<protein>
    <submittedName>
        <fullName evidence="1">Uncharacterized protein</fullName>
    </submittedName>
</protein>
<proteinExistence type="predicted"/>
<evidence type="ECO:0000313" key="1">
    <source>
        <dbReference type="EMBL" id="SBR57394.1"/>
    </source>
</evidence>
<sequence length="43" mass="5171">SPDLRPGQTFEWNRRFSSWMVLMMSFQDGPEPWKDVFIPLLDL</sequence>
<accession>A0A1A8MLV5</accession>
<organism evidence="1">
    <name type="scientific">Nothobranchius pienaari</name>
    <dbReference type="NCBI Taxonomy" id="704102"/>
    <lineage>
        <taxon>Eukaryota</taxon>
        <taxon>Metazoa</taxon>
        <taxon>Chordata</taxon>
        <taxon>Craniata</taxon>
        <taxon>Vertebrata</taxon>
        <taxon>Euteleostomi</taxon>
        <taxon>Actinopterygii</taxon>
        <taxon>Neopterygii</taxon>
        <taxon>Teleostei</taxon>
        <taxon>Neoteleostei</taxon>
        <taxon>Acanthomorphata</taxon>
        <taxon>Ovalentaria</taxon>
        <taxon>Atherinomorphae</taxon>
        <taxon>Cyprinodontiformes</taxon>
        <taxon>Nothobranchiidae</taxon>
        <taxon>Nothobranchius</taxon>
    </lineage>
</organism>
<dbReference type="EMBL" id="HAEF01016235">
    <property type="protein sequence ID" value="SBR57394.1"/>
    <property type="molecule type" value="Transcribed_RNA"/>
</dbReference>
<feature type="non-terminal residue" evidence="1">
    <location>
        <position position="1"/>
    </location>
</feature>
<gene>
    <name evidence="1" type="primary">Nfu_g_1_011181</name>
</gene>
<reference evidence="1" key="1">
    <citation type="submission" date="2016-05" db="EMBL/GenBank/DDBJ databases">
        <authorList>
            <person name="Lavstsen T."/>
            <person name="Jespersen J.S."/>
        </authorList>
    </citation>
    <scope>NUCLEOTIDE SEQUENCE</scope>
    <source>
        <tissue evidence="1">Brain</tissue>
    </source>
</reference>
<feature type="non-terminal residue" evidence="1">
    <location>
        <position position="43"/>
    </location>
</feature>